<protein>
    <submittedName>
        <fullName evidence="2">Serine hydrolase</fullName>
    </submittedName>
</protein>
<gene>
    <name evidence="2" type="ORF">GC101_07655</name>
</gene>
<evidence type="ECO:0000259" key="1">
    <source>
        <dbReference type="Pfam" id="PF00144"/>
    </source>
</evidence>
<dbReference type="PANTHER" id="PTHR43283">
    <property type="entry name" value="BETA-LACTAMASE-RELATED"/>
    <property type="match status" value="1"/>
</dbReference>
<dbReference type="Gene3D" id="3.40.710.10">
    <property type="entry name" value="DD-peptidase/beta-lactamase superfamily"/>
    <property type="match status" value="1"/>
</dbReference>
<dbReference type="InterPro" id="IPR001466">
    <property type="entry name" value="Beta-lactam-related"/>
</dbReference>
<dbReference type="InterPro" id="IPR050789">
    <property type="entry name" value="Diverse_Enzym_Activities"/>
</dbReference>
<dbReference type="SUPFAM" id="SSF56601">
    <property type="entry name" value="beta-lactamase/transpeptidase-like"/>
    <property type="match status" value="1"/>
</dbReference>
<feature type="domain" description="Beta-lactamase-related" evidence="1">
    <location>
        <begin position="28"/>
        <end position="333"/>
    </location>
</feature>
<name>A0ABX1YCW2_9BACL</name>
<comment type="caution">
    <text evidence="2">The sequence shown here is derived from an EMBL/GenBank/DDBJ whole genome shotgun (WGS) entry which is preliminary data.</text>
</comment>
<keyword evidence="3" id="KW-1185">Reference proteome</keyword>
<dbReference type="PANTHER" id="PTHR43283:SF3">
    <property type="entry name" value="BETA-LACTAMASE FAMILY PROTEIN (AFU_ORTHOLOGUE AFUA_5G07500)"/>
    <property type="match status" value="1"/>
</dbReference>
<dbReference type="Pfam" id="PF00144">
    <property type="entry name" value="Beta-lactamase"/>
    <property type="match status" value="1"/>
</dbReference>
<dbReference type="RefSeq" id="WP_171716742.1">
    <property type="nucleotide sequence ID" value="NZ_WHOB01000020.1"/>
</dbReference>
<sequence>MKQKQTEHQKELQHIIDQEVLLSGFSGTVLVTQHDQTLAAAACGQANVAEERINQLNTRFGIASGSKLFTAVAICQLAEQGKLSFDGKVLEVLHEQKFPLFSPEITVHQLLTHSSGIPDYFDEEVMDDFAALWEDIPMYTLRRPGDFLPLFAALPMKFTPGDRFHYNNAGYIMLGLIVEAVSGMNFTDYVEQHIFQPCGMKDSGYFALDALPANTALGYIDSETGENISNIYSIPVVGGGDGGAFVTAADMKKLWTCLLGHKLLQPETTALLLTPHIHEDEDTYYGYGVWITIRNGGVLKYHLMGSDPGVSFRSAVYPASGVTFTALCNRSRGTYRMMQVAEKNLLLN</sequence>
<reference evidence="2 3" key="1">
    <citation type="submission" date="2019-10" db="EMBL/GenBank/DDBJ databases">
        <title>Description of Paenibacillus terricola sp. nov.</title>
        <authorList>
            <person name="Carlier A."/>
            <person name="Qi S."/>
        </authorList>
    </citation>
    <scope>NUCLEOTIDE SEQUENCE [LARGE SCALE GENOMIC DNA]</scope>
    <source>
        <strain evidence="2 3">LMG 31459</strain>
    </source>
</reference>
<keyword evidence="2" id="KW-0378">Hydrolase</keyword>
<proteinExistence type="predicted"/>
<evidence type="ECO:0000313" key="2">
    <source>
        <dbReference type="EMBL" id="NOU78757.1"/>
    </source>
</evidence>
<dbReference type="Proteomes" id="UP000596857">
    <property type="component" value="Unassembled WGS sequence"/>
</dbReference>
<dbReference type="EMBL" id="WHOB01000020">
    <property type="protein sequence ID" value="NOU78757.1"/>
    <property type="molecule type" value="Genomic_DNA"/>
</dbReference>
<accession>A0ABX1YCW2</accession>
<organism evidence="2 3">
    <name type="scientific">Paenibacillus phytohabitans</name>
    <dbReference type="NCBI Taxonomy" id="2654978"/>
    <lineage>
        <taxon>Bacteria</taxon>
        <taxon>Bacillati</taxon>
        <taxon>Bacillota</taxon>
        <taxon>Bacilli</taxon>
        <taxon>Bacillales</taxon>
        <taxon>Paenibacillaceae</taxon>
        <taxon>Paenibacillus</taxon>
    </lineage>
</organism>
<evidence type="ECO:0000313" key="3">
    <source>
        <dbReference type="Proteomes" id="UP000596857"/>
    </source>
</evidence>
<dbReference type="GO" id="GO:0016787">
    <property type="term" value="F:hydrolase activity"/>
    <property type="evidence" value="ECO:0007669"/>
    <property type="project" value="UniProtKB-KW"/>
</dbReference>
<dbReference type="InterPro" id="IPR012338">
    <property type="entry name" value="Beta-lactam/transpept-like"/>
</dbReference>